<evidence type="ECO:0000256" key="3">
    <source>
        <dbReference type="SAM" id="MobiDB-lite"/>
    </source>
</evidence>
<feature type="signal peptide" evidence="5">
    <location>
        <begin position="1"/>
        <end position="21"/>
    </location>
</feature>
<accession>A0A0C3I824</accession>
<dbReference type="PROSITE" id="PS00135">
    <property type="entry name" value="TRYPSIN_SER"/>
    <property type="match status" value="1"/>
</dbReference>
<dbReference type="InterPro" id="IPR018114">
    <property type="entry name" value="TRYPSIN_HIS"/>
</dbReference>
<dbReference type="Gene3D" id="2.40.10.10">
    <property type="entry name" value="Trypsin-like serine proteases"/>
    <property type="match status" value="1"/>
</dbReference>
<dbReference type="SUPFAM" id="SSF50494">
    <property type="entry name" value="Trypsin-like serine proteases"/>
    <property type="match status" value="1"/>
</dbReference>
<evidence type="ECO:0000256" key="2">
    <source>
        <dbReference type="RuleBase" id="RU363034"/>
    </source>
</evidence>
<dbReference type="EMBL" id="JXOK01000049">
    <property type="protein sequence ID" value="KIN10477.1"/>
    <property type="molecule type" value="Genomic_DNA"/>
</dbReference>
<dbReference type="GO" id="GO:0006508">
    <property type="term" value="P:proteolysis"/>
    <property type="evidence" value="ECO:0007669"/>
    <property type="project" value="UniProtKB-KW"/>
</dbReference>
<sequence length="328" mass="35759">MKLLNVLITGVCLLATTSSVAQDSATDRDLSPAIIGGQQASPNQLPFFARLIIHTMGSRQFFNICGGSIINDRFILTAAHCVEDSVFTDGWTKDDLNVLVDNPTMDNVSVDEFIDVKSITLHPNYDASRLWLNDIAILELSKPITANVQSITLPQDFGDYSNRSVYQIFGLGQTSTEDTGGPNYLRWAEVQPLTDSECSALVNGYNAEESLCANGFEDRDYTGVCRGDSGGPLTYKDDNGNYQQIGVVSYGSTVCENPSFPSVFSELLHYTSWIEAQTSAGQKTEYDETSDNNDSSSLKSGNGGGGSIGAGMLLFSVCVGWWRRRRQQ</sequence>
<dbReference type="InterPro" id="IPR009003">
    <property type="entry name" value="Peptidase_S1_PA"/>
</dbReference>
<feature type="chain" id="PRO_5002178887" evidence="5">
    <location>
        <begin position="22"/>
        <end position="328"/>
    </location>
</feature>
<keyword evidence="2" id="KW-0378">Hydrolase</keyword>
<keyword evidence="5" id="KW-0732">Signal</keyword>
<dbReference type="PROSITE" id="PS00134">
    <property type="entry name" value="TRYPSIN_HIS"/>
    <property type="match status" value="1"/>
</dbReference>
<keyword evidence="2" id="KW-0720">Serine protease</keyword>
<gene>
    <name evidence="7" type="ORF">SU60_12655</name>
</gene>
<dbReference type="InterPro" id="IPR001254">
    <property type="entry name" value="Trypsin_dom"/>
</dbReference>
<dbReference type="PRINTS" id="PR00722">
    <property type="entry name" value="CHYMOTRYPSIN"/>
</dbReference>
<evidence type="ECO:0000256" key="1">
    <source>
        <dbReference type="ARBA" id="ARBA00023157"/>
    </source>
</evidence>
<dbReference type="InterPro" id="IPR033116">
    <property type="entry name" value="TRYPSIN_SER"/>
</dbReference>
<dbReference type="InterPro" id="IPR043504">
    <property type="entry name" value="Peptidase_S1_PA_chymotrypsin"/>
</dbReference>
<keyword evidence="4" id="KW-0812">Transmembrane</keyword>
<proteinExistence type="predicted"/>
<dbReference type="Proteomes" id="UP000031977">
    <property type="component" value="Unassembled WGS sequence"/>
</dbReference>
<keyword evidence="4" id="KW-1133">Transmembrane helix</keyword>
<dbReference type="Pfam" id="PF00089">
    <property type="entry name" value="Trypsin"/>
    <property type="match status" value="1"/>
</dbReference>
<reference evidence="7 8" key="1">
    <citation type="submission" date="2015-01" db="EMBL/GenBank/DDBJ databases">
        <title>Draft genome of Vibrio mytili type strain CAIM 528.</title>
        <authorList>
            <person name="Gonzalez-Castillo A."/>
            <person name="Gomez-Gil B."/>
            <person name="Enciso-Ibarra J."/>
        </authorList>
    </citation>
    <scope>NUCLEOTIDE SEQUENCE [LARGE SCALE GENOMIC DNA]</scope>
    <source>
        <strain evidence="7 8">CAIM 528</strain>
    </source>
</reference>
<dbReference type="GO" id="GO:0004252">
    <property type="term" value="F:serine-type endopeptidase activity"/>
    <property type="evidence" value="ECO:0007669"/>
    <property type="project" value="InterPro"/>
</dbReference>
<dbReference type="PANTHER" id="PTHR24256">
    <property type="entry name" value="TRYPTASE-RELATED"/>
    <property type="match status" value="1"/>
</dbReference>
<dbReference type="InterPro" id="IPR051487">
    <property type="entry name" value="Ser/Thr_Proteases_Immune/Dev"/>
</dbReference>
<dbReference type="OrthoDB" id="9813836at2"/>
<dbReference type="STRING" id="50718.SU60_12655"/>
<dbReference type="RefSeq" id="WP_041155821.1">
    <property type="nucleotide sequence ID" value="NZ_CBCRVP010000002.1"/>
</dbReference>
<dbReference type="FunFam" id="2.40.10.10:FF:000068">
    <property type="entry name" value="transmembrane protease serine 2"/>
    <property type="match status" value="1"/>
</dbReference>
<dbReference type="SMART" id="SM00020">
    <property type="entry name" value="Tryp_SPc"/>
    <property type="match status" value="1"/>
</dbReference>
<keyword evidence="1" id="KW-1015">Disulfide bond</keyword>
<feature type="region of interest" description="Disordered" evidence="3">
    <location>
        <begin position="281"/>
        <end position="303"/>
    </location>
</feature>
<dbReference type="PROSITE" id="PS50240">
    <property type="entry name" value="TRYPSIN_DOM"/>
    <property type="match status" value="1"/>
</dbReference>
<evidence type="ECO:0000313" key="7">
    <source>
        <dbReference type="EMBL" id="KIN10477.1"/>
    </source>
</evidence>
<evidence type="ECO:0000313" key="8">
    <source>
        <dbReference type="Proteomes" id="UP000031977"/>
    </source>
</evidence>
<keyword evidence="4" id="KW-0472">Membrane</keyword>
<keyword evidence="2 7" id="KW-0645">Protease</keyword>
<name>A0A0C3I824_9VIBR</name>
<evidence type="ECO:0000256" key="4">
    <source>
        <dbReference type="SAM" id="Phobius"/>
    </source>
</evidence>
<keyword evidence="8" id="KW-1185">Reference proteome</keyword>
<comment type="caution">
    <text evidence="7">The sequence shown here is derived from an EMBL/GenBank/DDBJ whole genome shotgun (WGS) entry which is preliminary data.</text>
</comment>
<dbReference type="CDD" id="cd00190">
    <property type="entry name" value="Tryp_SPc"/>
    <property type="match status" value="1"/>
</dbReference>
<evidence type="ECO:0000259" key="6">
    <source>
        <dbReference type="PROSITE" id="PS50240"/>
    </source>
</evidence>
<evidence type="ECO:0000256" key="5">
    <source>
        <dbReference type="SAM" id="SignalP"/>
    </source>
</evidence>
<dbReference type="AlphaFoldDB" id="A0A0C3I824"/>
<feature type="transmembrane region" description="Helical" evidence="4">
    <location>
        <begin position="303"/>
        <end position="322"/>
    </location>
</feature>
<feature type="domain" description="Peptidase S1" evidence="6">
    <location>
        <begin position="34"/>
        <end position="279"/>
    </location>
</feature>
<dbReference type="InterPro" id="IPR001314">
    <property type="entry name" value="Peptidase_S1A"/>
</dbReference>
<organism evidence="7 8">
    <name type="scientific">Vibrio mytili</name>
    <dbReference type="NCBI Taxonomy" id="50718"/>
    <lineage>
        <taxon>Bacteria</taxon>
        <taxon>Pseudomonadati</taxon>
        <taxon>Pseudomonadota</taxon>
        <taxon>Gammaproteobacteria</taxon>
        <taxon>Vibrionales</taxon>
        <taxon>Vibrionaceae</taxon>
        <taxon>Vibrio</taxon>
    </lineage>
</organism>
<protein>
    <submittedName>
        <fullName evidence="7">Serine protease</fullName>
    </submittedName>
</protein>